<proteinExistence type="predicted"/>
<organism evidence="1 2">
    <name type="scientific">Plakobranchus ocellatus</name>
    <dbReference type="NCBI Taxonomy" id="259542"/>
    <lineage>
        <taxon>Eukaryota</taxon>
        <taxon>Metazoa</taxon>
        <taxon>Spiralia</taxon>
        <taxon>Lophotrochozoa</taxon>
        <taxon>Mollusca</taxon>
        <taxon>Gastropoda</taxon>
        <taxon>Heterobranchia</taxon>
        <taxon>Euthyneura</taxon>
        <taxon>Panpulmonata</taxon>
        <taxon>Sacoglossa</taxon>
        <taxon>Placobranchoidea</taxon>
        <taxon>Plakobranchidae</taxon>
        <taxon>Plakobranchus</taxon>
    </lineage>
</organism>
<accession>A0AAV4A060</accession>
<comment type="caution">
    <text evidence="1">The sequence shown here is derived from an EMBL/GenBank/DDBJ whole genome shotgun (WGS) entry which is preliminary data.</text>
</comment>
<gene>
    <name evidence="1" type="ORF">PoB_002703800</name>
</gene>
<dbReference type="Proteomes" id="UP000735302">
    <property type="component" value="Unassembled WGS sequence"/>
</dbReference>
<name>A0AAV4A060_9GAST</name>
<sequence length="102" mass="11739">MKIVVSCLQKITKTIRRPLRWTPQGLRKGGLVDDLKERGLSLDTSSRTVADWPKWRALATAGVKKALLTASSAGRLEEDRGVSELWRERLWKRVRIEVKEER</sequence>
<keyword evidence="2" id="KW-1185">Reference proteome</keyword>
<dbReference type="EMBL" id="BLXT01003118">
    <property type="protein sequence ID" value="GFO00533.1"/>
    <property type="molecule type" value="Genomic_DNA"/>
</dbReference>
<reference evidence="1 2" key="1">
    <citation type="journal article" date="2021" name="Elife">
        <title>Chloroplast acquisition without the gene transfer in kleptoplastic sea slugs, Plakobranchus ocellatus.</title>
        <authorList>
            <person name="Maeda T."/>
            <person name="Takahashi S."/>
            <person name="Yoshida T."/>
            <person name="Shimamura S."/>
            <person name="Takaki Y."/>
            <person name="Nagai Y."/>
            <person name="Toyoda A."/>
            <person name="Suzuki Y."/>
            <person name="Arimoto A."/>
            <person name="Ishii H."/>
            <person name="Satoh N."/>
            <person name="Nishiyama T."/>
            <person name="Hasebe M."/>
            <person name="Maruyama T."/>
            <person name="Minagawa J."/>
            <person name="Obokata J."/>
            <person name="Shigenobu S."/>
        </authorList>
    </citation>
    <scope>NUCLEOTIDE SEQUENCE [LARGE SCALE GENOMIC DNA]</scope>
</reference>
<evidence type="ECO:0000313" key="1">
    <source>
        <dbReference type="EMBL" id="GFO00533.1"/>
    </source>
</evidence>
<evidence type="ECO:0000313" key="2">
    <source>
        <dbReference type="Proteomes" id="UP000735302"/>
    </source>
</evidence>
<dbReference type="AlphaFoldDB" id="A0AAV4A060"/>
<protein>
    <submittedName>
        <fullName evidence="1">Uncharacterized protein</fullName>
    </submittedName>
</protein>